<evidence type="ECO:0000256" key="6">
    <source>
        <dbReference type="ARBA" id="ARBA00022847"/>
    </source>
</evidence>
<dbReference type="PATRIC" id="fig|1496.1373.peg.2257"/>
<evidence type="ECO:0000313" key="12">
    <source>
        <dbReference type="EMBL" id="CDT43090.1"/>
    </source>
</evidence>
<dbReference type="RefSeq" id="WP_004454468.1">
    <property type="nucleotide sequence ID" value="NZ_BAABSG010000005.1"/>
</dbReference>
<keyword evidence="6 9" id="KW-0769">Symport</keyword>
<gene>
    <name evidence="10" type="primary">alsT</name>
    <name evidence="12" type="ORF">BN1095_470136</name>
    <name evidence="11" type="ORF">BN1096_620033</name>
    <name evidence="10" type="ORF">BN1097_250033</name>
</gene>
<evidence type="ECO:0000313" key="10">
    <source>
        <dbReference type="EMBL" id="CDS84077.1"/>
    </source>
</evidence>
<dbReference type="GO" id="GO:0005283">
    <property type="term" value="F:amino acid:sodium symporter activity"/>
    <property type="evidence" value="ECO:0007669"/>
    <property type="project" value="InterPro"/>
</dbReference>
<name>A0A069AXU2_CLODI</name>
<protein>
    <submittedName>
        <fullName evidence="10">Amino acid carrier protein</fullName>
    </submittedName>
    <submittedName>
        <fullName evidence="12">Sodium:alanine symporter</fullName>
    </submittedName>
</protein>
<keyword evidence="5 9" id="KW-0812">Transmembrane</keyword>
<dbReference type="GeneID" id="66354108"/>
<feature type="transmembrane region" description="Helical" evidence="9">
    <location>
        <begin position="219"/>
        <end position="240"/>
    </location>
</feature>
<evidence type="ECO:0000256" key="3">
    <source>
        <dbReference type="ARBA" id="ARBA00022448"/>
    </source>
</evidence>
<feature type="transmembrane region" description="Helical" evidence="9">
    <location>
        <begin position="20"/>
        <end position="40"/>
    </location>
</feature>
<dbReference type="EMBL" id="LK932360">
    <property type="protein sequence ID" value="CDS84077.1"/>
    <property type="molecule type" value="Genomic_DNA"/>
</dbReference>
<dbReference type="FunFam" id="1.20.1740.10:FF:000004">
    <property type="entry name" value="Sodium:alanine symporter family protein"/>
    <property type="match status" value="1"/>
</dbReference>
<feature type="transmembrane region" description="Helical" evidence="9">
    <location>
        <begin position="77"/>
        <end position="101"/>
    </location>
</feature>
<feature type="transmembrane region" description="Helical" evidence="9">
    <location>
        <begin position="396"/>
        <end position="414"/>
    </location>
</feature>
<dbReference type="Pfam" id="PF01235">
    <property type="entry name" value="Na_Ala_symp"/>
    <property type="match status" value="1"/>
</dbReference>
<feature type="transmembrane region" description="Helical" evidence="9">
    <location>
        <begin position="308"/>
        <end position="331"/>
    </location>
</feature>
<dbReference type="Gene3D" id="1.20.1740.10">
    <property type="entry name" value="Amino acid/polyamine transporter I"/>
    <property type="match status" value="1"/>
</dbReference>
<keyword evidence="4 9" id="KW-1003">Cell membrane</keyword>
<evidence type="ECO:0000256" key="7">
    <source>
        <dbReference type="ARBA" id="ARBA00022989"/>
    </source>
</evidence>
<reference evidence="12" key="1">
    <citation type="submission" date="2014-07" db="EMBL/GenBank/DDBJ databases">
        <authorList>
            <person name="Monot Marc"/>
        </authorList>
    </citation>
    <scope>NUCLEOTIDE SEQUENCE</scope>
    <source>
        <strain evidence="12">7032989</strain>
        <strain evidence="10">7032994</strain>
    </source>
</reference>
<proteinExistence type="inferred from homology"/>
<evidence type="ECO:0000256" key="9">
    <source>
        <dbReference type="RuleBase" id="RU363064"/>
    </source>
</evidence>
<feature type="transmembrane region" description="Helical" evidence="9">
    <location>
        <begin position="356"/>
        <end position="376"/>
    </location>
</feature>
<sequence>MDFFNGILTSINNAVVYVNNYLWSYILIIMLVVIGIYFTIKTNFVQFRYFIEMFRLLGDGTANKNAKKEGKISSFQAFCISTSSRVGTGNIAGIAIAVVAGGPGAVFWMWLIALIGSASSFVESTLAQIYKVKDGQAFRGGPAYYMEQGLNKKWMGILFSILITICYGFVFNAVQANTVSLAFNNAFGISKMAMGIGLGILTAIVIFGGVHRVAKVSEIIVPVFAGLYILVALAIVVMNITEIPSVIALIVESAFDFKGMAIGTFMGVVMTGVKRGLFSNEAGMGSAPNAAATAHVTHPVKQGLIQSLGVFTDTIIICSCTAFMVLLYSGYSSSGATGIELAQEALTHHIGPVGNIFIAVCIFLFAFSSIVGNYYYGESNMEFMSGSKTKLNVFRVFVVGMVLFGSLTQVDVVWNLADLFMALMAIINLIAIALLGKYAFIALKDYTSQKKSGIKDPVFIADEIEGLEKVSEWHRELSEEHLG</sequence>
<dbReference type="PANTHER" id="PTHR30330:SF1">
    <property type="entry name" value="AMINO-ACID CARRIER PROTEIN ALST"/>
    <property type="match status" value="1"/>
</dbReference>
<evidence type="ECO:0000256" key="2">
    <source>
        <dbReference type="ARBA" id="ARBA00009261"/>
    </source>
</evidence>
<dbReference type="GO" id="GO:0005886">
    <property type="term" value="C:plasma membrane"/>
    <property type="evidence" value="ECO:0007669"/>
    <property type="project" value="UniProtKB-SubCell"/>
</dbReference>
<evidence type="ECO:0000256" key="4">
    <source>
        <dbReference type="ARBA" id="ARBA00022475"/>
    </source>
</evidence>
<keyword evidence="8 9" id="KW-0472">Membrane</keyword>
<dbReference type="InterPro" id="IPR001463">
    <property type="entry name" value="Na/Ala_symport"/>
</dbReference>
<organism evidence="12">
    <name type="scientific">Clostridioides difficile</name>
    <name type="common">Peptoclostridium difficile</name>
    <dbReference type="NCBI Taxonomy" id="1496"/>
    <lineage>
        <taxon>Bacteria</taxon>
        <taxon>Bacillati</taxon>
        <taxon>Bacillota</taxon>
        <taxon>Clostridia</taxon>
        <taxon>Peptostreptococcales</taxon>
        <taxon>Peptostreptococcaceae</taxon>
        <taxon>Clostridioides</taxon>
    </lineage>
</organism>
<accession>A0A069AXU2</accession>
<dbReference type="NCBIfam" id="TIGR00835">
    <property type="entry name" value="agcS"/>
    <property type="match status" value="1"/>
</dbReference>
<evidence type="ECO:0000256" key="1">
    <source>
        <dbReference type="ARBA" id="ARBA00004651"/>
    </source>
</evidence>
<keyword evidence="3 9" id="KW-0813">Transport</keyword>
<dbReference type="PANTHER" id="PTHR30330">
    <property type="entry name" value="AGSS FAMILY TRANSPORTER, SODIUM-ALANINE"/>
    <property type="match status" value="1"/>
</dbReference>
<feature type="transmembrane region" description="Helical" evidence="9">
    <location>
        <begin position="420"/>
        <end position="443"/>
    </location>
</feature>
<dbReference type="PRINTS" id="PR00175">
    <property type="entry name" value="NAALASMPORT"/>
</dbReference>
<dbReference type="EMBL" id="LK933149">
    <property type="protein sequence ID" value="CDT43090.1"/>
    <property type="molecule type" value="Genomic_DNA"/>
</dbReference>
<feature type="transmembrane region" description="Helical" evidence="9">
    <location>
        <begin position="154"/>
        <end position="174"/>
    </location>
</feature>
<dbReference type="AlphaFoldDB" id="A0A069AXU2"/>
<evidence type="ECO:0000313" key="11">
    <source>
        <dbReference type="EMBL" id="CDS87431.1"/>
    </source>
</evidence>
<dbReference type="PROSITE" id="PS00873">
    <property type="entry name" value="NA_ALANINE_SYMP"/>
    <property type="match status" value="1"/>
</dbReference>
<feature type="transmembrane region" description="Helical" evidence="9">
    <location>
        <begin position="186"/>
        <end position="207"/>
    </location>
</feature>
<evidence type="ECO:0000256" key="8">
    <source>
        <dbReference type="ARBA" id="ARBA00023136"/>
    </source>
</evidence>
<evidence type="ECO:0000256" key="5">
    <source>
        <dbReference type="ARBA" id="ARBA00022692"/>
    </source>
</evidence>
<comment type="subcellular location">
    <subcellularLocation>
        <location evidence="1 9">Cell membrane</location>
        <topology evidence="1 9">Multi-pass membrane protein</topology>
    </subcellularLocation>
</comment>
<keyword evidence="7 9" id="KW-1133">Transmembrane helix</keyword>
<comment type="similarity">
    <text evidence="2 9">Belongs to the alanine or glycine:cation symporter (AGCS) (TC 2.A.25) family.</text>
</comment>
<dbReference type="EMBL" id="LK932516">
    <property type="protein sequence ID" value="CDS87431.1"/>
    <property type="molecule type" value="Genomic_DNA"/>
</dbReference>